<keyword evidence="5" id="KW-0560">Oxidoreductase</keyword>
<dbReference type="Pfam" id="PF00725">
    <property type="entry name" value="3HCDH"/>
    <property type="match status" value="1"/>
</dbReference>
<dbReference type="SUPFAM" id="SSF48179">
    <property type="entry name" value="6-phosphogluconate dehydrogenase C-terminal domain-like"/>
    <property type="match status" value="1"/>
</dbReference>
<evidence type="ECO:0000256" key="3">
    <source>
        <dbReference type="ARBA" id="ARBA00009463"/>
    </source>
</evidence>
<evidence type="ECO:0008006" key="14">
    <source>
        <dbReference type="Google" id="ProtNLM"/>
    </source>
</evidence>
<dbReference type="Gene3D" id="3.40.50.720">
    <property type="entry name" value="NAD(P)-binding Rossmann-like Domain"/>
    <property type="match status" value="1"/>
</dbReference>
<comment type="catalytic activity">
    <reaction evidence="9">
        <text>a (3S)-3-hydroxyacyl-CoA + NAD(+) = a 3-oxoacyl-CoA + NADH + H(+)</text>
        <dbReference type="Rhea" id="RHEA:22432"/>
        <dbReference type="ChEBI" id="CHEBI:15378"/>
        <dbReference type="ChEBI" id="CHEBI:57318"/>
        <dbReference type="ChEBI" id="CHEBI:57540"/>
        <dbReference type="ChEBI" id="CHEBI:57945"/>
        <dbReference type="ChEBI" id="CHEBI:90726"/>
        <dbReference type="EC" id="1.1.1.35"/>
    </reaction>
</comment>
<comment type="similarity">
    <text evidence="3">Belongs to the 3-hydroxyacyl-CoA dehydrogenase family.</text>
</comment>
<dbReference type="Proteomes" id="UP001473302">
    <property type="component" value="Unassembled WGS sequence"/>
</dbReference>
<dbReference type="EMBL" id="BAABUK010000008">
    <property type="protein sequence ID" value="GAA5810812.1"/>
    <property type="molecule type" value="Genomic_DNA"/>
</dbReference>
<evidence type="ECO:0000259" key="10">
    <source>
        <dbReference type="Pfam" id="PF00725"/>
    </source>
</evidence>
<dbReference type="SUPFAM" id="SSF51735">
    <property type="entry name" value="NAD(P)-binding Rossmann-fold domains"/>
    <property type="match status" value="1"/>
</dbReference>
<dbReference type="InterPro" id="IPR006108">
    <property type="entry name" value="3HC_DH_C"/>
</dbReference>
<evidence type="ECO:0000256" key="9">
    <source>
        <dbReference type="ARBA" id="ARBA00049556"/>
    </source>
</evidence>
<comment type="caution">
    <text evidence="12">The sequence shown here is derived from an EMBL/GenBank/DDBJ whole genome shotgun (WGS) entry which is preliminary data.</text>
</comment>
<evidence type="ECO:0000256" key="2">
    <source>
        <dbReference type="ARBA" id="ARBA00005005"/>
    </source>
</evidence>
<dbReference type="InterPro" id="IPR008927">
    <property type="entry name" value="6-PGluconate_DH-like_C_sf"/>
</dbReference>
<dbReference type="Pfam" id="PF02737">
    <property type="entry name" value="3HCDH_N"/>
    <property type="match status" value="1"/>
</dbReference>
<dbReference type="InterPro" id="IPR052242">
    <property type="entry name" value="Mito_3-hydroxyacyl-CoA_DH"/>
</dbReference>
<reference evidence="12 13" key="1">
    <citation type="submission" date="2024-04" db="EMBL/GenBank/DDBJ databases">
        <title>genome sequences of Mucor flavus KT1a and Helicostylum pulchrum KT1b strains isolated from the surface of a dry-aged beef.</title>
        <authorList>
            <person name="Toyotome T."/>
            <person name="Hosono M."/>
            <person name="Torimaru M."/>
            <person name="Fukuda K."/>
            <person name="Mikami N."/>
        </authorList>
    </citation>
    <scope>NUCLEOTIDE SEQUENCE [LARGE SCALE GENOMIC DNA]</scope>
    <source>
        <strain evidence="12 13">KT1a</strain>
    </source>
</reference>
<evidence type="ECO:0000256" key="4">
    <source>
        <dbReference type="ARBA" id="ARBA00022832"/>
    </source>
</evidence>
<dbReference type="InterPro" id="IPR022694">
    <property type="entry name" value="3-OHacyl-CoA_DH"/>
</dbReference>
<evidence type="ECO:0000313" key="12">
    <source>
        <dbReference type="EMBL" id="GAA5810812.1"/>
    </source>
</evidence>
<organism evidence="12 13">
    <name type="scientific">Mucor flavus</name>
    <dbReference type="NCBI Taxonomy" id="439312"/>
    <lineage>
        <taxon>Eukaryota</taxon>
        <taxon>Fungi</taxon>
        <taxon>Fungi incertae sedis</taxon>
        <taxon>Mucoromycota</taxon>
        <taxon>Mucoromycotina</taxon>
        <taxon>Mucoromycetes</taxon>
        <taxon>Mucorales</taxon>
        <taxon>Mucorineae</taxon>
        <taxon>Mucoraceae</taxon>
        <taxon>Mucor</taxon>
    </lineage>
</organism>
<keyword evidence="7" id="KW-0443">Lipid metabolism</keyword>
<evidence type="ECO:0000313" key="13">
    <source>
        <dbReference type="Proteomes" id="UP001473302"/>
    </source>
</evidence>
<dbReference type="PANTHER" id="PTHR43561">
    <property type="match status" value="1"/>
</dbReference>
<evidence type="ECO:0000256" key="6">
    <source>
        <dbReference type="ARBA" id="ARBA00023027"/>
    </source>
</evidence>
<dbReference type="Gene3D" id="1.10.1040.10">
    <property type="entry name" value="N-(1-d-carboxylethyl)-l-norvaline Dehydrogenase, domain 2"/>
    <property type="match status" value="1"/>
</dbReference>
<comment type="pathway">
    <text evidence="2">Lipid metabolism; fatty acid beta-oxidation.</text>
</comment>
<accession>A0ABP9YVD8</accession>
<proteinExistence type="inferred from homology"/>
<evidence type="ECO:0000256" key="1">
    <source>
        <dbReference type="ARBA" id="ARBA00004305"/>
    </source>
</evidence>
<dbReference type="InterPro" id="IPR006176">
    <property type="entry name" value="3-OHacyl-CoA_DH_NAD-bd"/>
</dbReference>
<dbReference type="InterPro" id="IPR036291">
    <property type="entry name" value="NAD(P)-bd_dom_sf"/>
</dbReference>
<evidence type="ECO:0000259" key="11">
    <source>
        <dbReference type="Pfam" id="PF02737"/>
    </source>
</evidence>
<keyword evidence="6" id="KW-0520">NAD</keyword>
<evidence type="ECO:0000256" key="7">
    <source>
        <dbReference type="ARBA" id="ARBA00023098"/>
    </source>
</evidence>
<dbReference type="PANTHER" id="PTHR43561:SF3">
    <property type="entry name" value="HYDROXYACYL-COENZYME A DEHYDROGENASE, MITOCHONDRIAL"/>
    <property type="match status" value="1"/>
</dbReference>
<comment type="subcellular location">
    <subcellularLocation>
        <location evidence="1">Mitochondrion matrix</location>
    </subcellularLocation>
</comment>
<sequence length="320" mass="34700">MMSFAKLPKTLGTRAFSTTPMALKDIKHVTVIGAGLMGSGIVQVTAQAKYNVTMIDTTDEALENGKKIISSSLKRVARKKFADDEAKQTQFINETLAYVTLSKDAVATVANTDLVVEAIVENIDVKQKLFSALDKAAPASTIFCSNTSSLPISLIAEATSDARKERFAGLHFFNPVPAMKLVEIVRTPKVTDEVYNTLYEFSKSVGKTSVSCKDTPGFIVNRLLVPYAMEAFRIIDRGDASIADVDTAMKLGAGMPMGPLELSDFIGLDTMKFIVDGWAKEGSIDPVLTQPSKTLDKLVSEGNLGRKTGKGFYDYNKSKL</sequence>
<dbReference type="InterPro" id="IPR013328">
    <property type="entry name" value="6PGD_dom2"/>
</dbReference>
<keyword evidence="13" id="KW-1185">Reference proteome</keyword>
<keyword evidence="4" id="KW-0276">Fatty acid metabolism</keyword>
<name>A0ABP9YVD8_9FUNG</name>
<gene>
    <name evidence="12" type="ORF">MFLAVUS_004239</name>
</gene>
<feature type="domain" description="3-hydroxyacyl-CoA dehydrogenase NAD binding" evidence="11">
    <location>
        <begin position="28"/>
        <end position="215"/>
    </location>
</feature>
<feature type="domain" description="3-hydroxyacyl-CoA dehydrogenase C-terminal" evidence="10">
    <location>
        <begin position="217"/>
        <end position="315"/>
    </location>
</feature>
<evidence type="ECO:0000256" key="8">
    <source>
        <dbReference type="ARBA" id="ARBA00023128"/>
    </source>
</evidence>
<evidence type="ECO:0000256" key="5">
    <source>
        <dbReference type="ARBA" id="ARBA00023002"/>
    </source>
</evidence>
<dbReference type="PIRSF" id="PIRSF000105">
    <property type="entry name" value="HCDH"/>
    <property type="match status" value="1"/>
</dbReference>
<protein>
    <recommendedName>
        <fullName evidence="14">3-hydroxyacyl-CoA dehydrogenase</fullName>
    </recommendedName>
</protein>
<keyword evidence="8" id="KW-0496">Mitochondrion</keyword>